<feature type="domain" description="TIR" evidence="1">
    <location>
        <begin position="5"/>
        <end position="56"/>
    </location>
</feature>
<reference evidence="2" key="1">
    <citation type="submission" date="2023-05" db="EMBL/GenBank/DDBJ databases">
        <title>Anaerotaeda fermentans gen. nov., sp. nov., a novel anaerobic planctomycete of the new family within the order Sedimentisphaerales isolated from Taman Peninsula, Russia.</title>
        <authorList>
            <person name="Khomyakova M.A."/>
            <person name="Merkel A.Y."/>
            <person name="Slobodkin A.I."/>
        </authorList>
    </citation>
    <scope>NUCLEOTIDE SEQUENCE</scope>
    <source>
        <strain evidence="2">M17dextr</strain>
    </source>
</reference>
<protein>
    <submittedName>
        <fullName evidence="2">Toll/interleukin-1 receptor domain-containing protein</fullName>
    </submittedName>
</protein>
<dbReference type="InterPro" id="IPR000157">
    <property type="entry name" value="TIR_dom"/>
</dbReference>
<evidence type="ECO:0000259" key="1">
    <source>
        <dbReference type="PROSITE" id="PS50104"/>
    </source>
</evidence>
<dbReference type="Gene3D" id="3.40.50.10140">
    <property type="entry name" value="Toll/interleukin-1 receptor homology (TIR) domain"/>
    <property type="match status" value="1"/>
</dbReference>
<dbReference type="InterPro" id="IPR035897">
    <property type="entry name" value="Toll_tir_struct_dom_sf"/>
</dbReference>
<proteinExistence type="predicted"/>
<evidence type="ECO:0000313" key="3">
    <source>
        <dbReference type="Proteomes" id="UP001431776"/>
    </source>
</evidence>
<organism evidence="2 3">
    <name type="scientific">Anaerobaca lacustris</name>
    <dbReference type="NCBI Taxonomy" id="3044600"/>
    <lineage>
        <taxon>Bacteria</taxon>
        <taxon>Pseudomonadati</taxon>
        <taxon>Planctomycetota</taxon>
        <taxon>Phycisphaerae</taxon>
        <taxon>Sedimentisphaerales</taxon>
        <taxon>Anaerobacaceae</taxon>
        <taxon>Anaerobaca</taxon>
    </lineage>
</organism>
<dbReference type="RefSeq" id="WP_349246228.1">
    <property type="nucleotide sequence ID" value="NZ_JASCXX010000025.1"/>
</dbReference>
<dbReference type="EMBL" id="JASCXX010000025">
    <property type="protein sequence ID" value="MDI6450819.1"/>
    <property type="molecule type" value="Genomic_DNA"/>
</dbReference>
<dbReference type="AlphaFoldDB" id="A0AAW6U596"/>
<dbReference type="GO" id="GO:0007165">
    <property type="term" value="P:signal transduction"/>
    <property type="evidence" value="ECO:0007669"/>
    <property type="project" value="InterPro"/>
</dbReference>
<gene>
    <name evidence="2" type="ORF">QJ522_17295</name>
</gene>
<dbReference type="Pfam" id="PF13676">
    <property type="entry name" value="TIR_2"/>
    <property type="match status" value="1"/>
</dbReference>
<keyword evidence="2" id="KW-0675">Receptor</keyword>
<evidence type="ECO:0000313" key="2">
    <source>
        <dbReference type="EMBL" id="MDI6450819.1"/>
    </source>
</evidence>
<keyword evidence="3" id="KW-1185">Reference proteome</keyword>
<dbReference type="SUPFAM" id="SSF52200">
    <property type="entry name" value="Toll/Interleukin receptor TIR domain"/>
    <property type="match status" value="1"/>
</dbReference>
<name>A0AAW6U596_9BACT</name>
<accession>A0AAW6U596</accession>
<dbReference type="PROSITE" id="PS50104">
    <property type="entry name" value="TIR"/>
    <property type="match status" value="1"/>
</dbReference>
<dbReference type="Proteomes" id="UP001431776">
    <property type="component" value="Unassembled WGS sequence"/>
</dbReference>
<comment type="caution">
    <text evidence="2">The sequence shown here is derived from an EMBL/GenBank/DDBJ whole genome shotgun (WGS) entry which is preliminary data.</text>
</comment>
<sequence length="56" mass="6501">MAAAFQYDVFLSHSRKDKPIVREPGKHLKTDGLKVWVEERETRLGDSIPARIEEHI</sequence>